<dbReference type="SUPFAM" id="SSF49899">
    <property type="entry name" value="Concanavalin A-like lectins/glucanases"/>
    <property type="match status" value="1"/>
</dbReference>
<dbReference type="CDD" id="cd06899">
    <property type="entry name" value="lectin_legume_LecRK_Arcelin_ConA"/>
    <property type="match status" value="1"/>
</dbReference>
<reference evidence="4 5" key="1">
    <citation type="journal article" date="2023" name="Plants (Basel)">
        <title>Bridging the Gap: Combining Genomics and Transcriptomics Approaches to Understand Stylosanthes scabra, an Orphan Legume from the Brazilian Caatinga.</title>
        <authorList>
            <person name="Ferreira-Neto J.R.C."/>
            <person name="da Silva M.D."/>
            <person name="Binneck E."/>
            <person name="de Melo N.F."/>
            <person name="da Silva R.H."/>
            <person name="de Melo A.L.T.M."/>
            <person name="Pandolfi V."/>
            <person name="Bustamante F.O."/>
            <person name="Brasileiro-Vidal A.C."/>
            <person name="Benko-Iseppon A.M."/>
        </authorList>
    </citation>
    <scope>NUCLEOTIDE SEQUENCE [LARGE SCALE GENOMIC DNA]</scope>
    <source>
        <tissue evidence="4">Leaves</tissue>
    </source>
</reference>
<gene>
    <name evidence="4" type="ORF">PIB30_079902</name>
</gene>
<evidence type="ECO:0000313" key="4">
    <source>
        <dbReference type="EMBL" id="MED6163435.1"/>
    </source>
</evidence>
<dbReference type="InterPro" id="IPR001220">
    <property type="entry name" value="Legume_lectin_dom"/>
</dbReference>
<keyword evidence="5" id="KW-1185">Reference proteome</keyword>
<dbReference type="Gene3D" id="2.60.120.200">
    <property type="match status" value="1"/>
</dbReference>
<feature type="domain" description="Legume lectin" evidence="3">
    <location>
        <begin position="35"/>
        <end position="280"/>
    </location>
</feature>
<dbReference type="EMBL" id="JASCZI010121976">
    <property type="protein sequence ID" value="MED6163435.1"/>
    <property type="molecule type" value="Genomic_DNA"/>
</dbReference>
<protein>
    <recommendedName>
        <fullName evidence="3">Legume lectin domain-containing protein</fullName>
    </recommendedName>
</protein>
<keyword evidence="2" id="KW-0430">Lectin</keyword>
<organism evidence="4 5">
    <name type="scientific">Stylosanthes scabra</name>
    <dbReference type="NCBI Taxonomy" id="79078"/>
    <lineage>
        <taxon>Eukaryota</taxon>
        <taxon>Viridiplantae</taxon>
        <taxon>Streptophyta</taxon>
        <taxon>Embryophyta</taxon>
        <taxon>Tracheophyta</taxon>
        <taxon>Spermatophyta</taxon>
        <taxon>Magnoliopsida</taxon>
        <taxon>eudicotyledons</taxon>
        <taxon>Gunneridae</taxon>
        <taxon>Pentapetalae</taxon>
        <taxon>rosids</taxon>
        <taxon>fabids</taxon>
        <taxon>Fabales</taxon>
        <taxon>Fabaceae</taxon>
        <taxon>Papilionoideae</taxon>
        <taxon>50 kb inversion clade</taxon>
        <taxon>dalbergioids sensu lato</taxon>
        <taxon>Dalbergieae</taxon>
        <taxon>Pterocarpus clade</taxon>
        <taxon>Stylosanthes</taxon>
    </lineage>
</organism>
<sequence length="293" mass="31891">MALSISKKPLSSIPLLATIATLLIILHNLNSANAASFLFNRFDQSNQQNLIIQGDASVSSNGALQLTKVDNNGFPQVGSVGRALYSEPITLYNSSTGEVASIFTSFVFLISSPFDTLPADGLTFFLASPETTIPPNSVGGYLGLFSPSNNALNNTRKELKSTSDEKVFAIEFDTYPNRNLGDPDYKHIGIDVNSIKSEFTREWGFQNGETVAVTIFYYPYVKRLRVFAGYGDGYNVDFNYDIDLTTVLPEQVRVGFSGSTGEYAQINNILSWSFSSSLGKSFNVENGGIASLV</sequence>
<proteinExistence type="inferred from homology"/>
<dbReference type="InterPro" id="IPR050258">
    <property type="entry name" value="Leguminous_Lectin"/>
</dbReference>
<dbReference type="PIRSF" id="PIRSF002690">
    <property type="entry name" value="L-type_lectin_plant"/>
    <property type="match status" value="1"/>
</dbReference>
<evidence type="ECO:0000256" key="2">
    <source>
        <dbReference type="ARBA" id="ARBA00022734"/>
    </source>
</evidence>
<dbReference type="InterPro" id="IPR013320">
    <property type="entry name" value="ConA-like_dom_sf"/>
</dbReference>
<evidence type="ECO:0000259" key="3">
    <source>
        <dbReference type="Pfam" id="PF00139"/>
    </source>
</evidence>
<evidence type="ECO:0000313" key="5">
    <source>
        <dbReference type="Proteomes" id="UP001341840"/>
    </source>
</evidence>
<accession>A0ABU6USI1</accession>
<comment type="caution">
    <text evidence="4">The sequence shown here is derived from an EMBL/GenBank/DDBJ whole genome shotgun (WGS) entry which is preliminary data.</text>
</comment>
<dbReference type="Pfam" id="PF00139">
    <property type="entry name" value="Lectin_legB"/>
    <property type="match status" value="1"/>
</dbReference>
<comment type="similarity">
    <text evidence="1">Belongs to the leguminous lectin family.</text>
</comment>
<dbReference type="PANTHER" id="PTHR32401:SF47">
    <property type="entry name" value="LEGUME LECTIN DOMAIN-CONTAINING PROTEIN"/>
    <property type="match status" value="1"/>
</dbReference>
<name>A0ABU6USI1_9FABA</name>
<dbReference type="PANTHER" id="PTHR32401">
    <property type="entry name" value="CONCANAVALIN A-LIKE LECTIN FAMILY PROTEIN"/>
    <property type="match status" value="1"/>
</dbReference>
<dbReference type="InterPro" id="IPR016363">
    <property type="entry name" value="L-lectin"/>
</dbReference>
<evidence type="ECO:0000256" key="1">
    <source>
        <dbReference type="ARBA" id="ARBA00007606"/>
    </source>
</evidence>
<dbReference type="Proteomes" id="UP001341840">
    <property type="component" value="Unassembled WGS sequence"/>
</dbReference>